<protein>
    <recommendedName>
        <fullName evidence="1">DUF2229 domain-containing protein</fullName>
    </recommendedName>
</protein>
<proteinExistence type="predicted"/>
<name>A0A1F7F6G5_UNCRA</name>
<dbReference type="PANTHER" id="PTHR32329:SF8">
    <property type="entry name" value="ACTIVATOR OF (R)-2-HYDROXYGLUTARYL-COA DEHYDRATASE"/>
    <property type="match status" value="1"/>
</dbReference>
<sequence length="932" mass="105421">MAGLVYSIVHNYLNRVVGNRSIGNRVVLQGGVAKNSGIPLAFAALVNKPIVVPPDPELMGCFGVGILAKQKHADGLLDAGDFSFNAILAAEIVYEGEFVCKSCDNYCPIRKLRVADSRYFFGGRCNKYANSRKKVQVDEAKVEDLIAVRHTMLFSEFAPDLSKVVPKKDLVVGIPQAFSVYNLWPLYATFFAELGVKTILSETPDKDGLDKMNAPFCYPGEIAHAMTEELYKKNVDYYFLPHFKFMETMQDDAHACLCPIVQGFPYYIRTAFQIPDEKILRPVIDFAHGFDKGGKPFIETAQKLGFSAKEGRHAFRKGVVAYLKYLKKANEIGKSAMERYEAEGRRAIVVFGRPYNAFTHYTNMGIPRKFTSRGFTVIPFDFVPLENADIYENMYWYYGQQNMRAAENIAKYKSLYQCYLSNFSCAPDSFILHYMRWINGTKPFLVLELDSHTADAGVDTRIEAFLDIIDGYARSAMFKPGTVFDRRYDIKIADKNIKIEDLQTGKKIDLLDKRVVLLLPSMGSESTEAIATIANRCGVNAVPLPVPDRTSLQLARNVASGKECVPALLVLGAFIRYFNEFTIDPEKIYVLFMPITTGPCRTGQYAVFFDRILREKGFPNIALLKLNSDNSYSELGRGFTLMAWHAVCAGDAMKDLKSGMRVCLKNPEDGFAIADEYWKKMIEVFASGNLSRDLPKVIHEMSLKLRTLPLARDLTTVKKVLVVGEIYVRRDDFSVQSLIDTLTEWGIMARISGLSEWIHYLDFMREYELKLAYRKKPLWNKIVTRYLLKRALLRVEFWWKHKVQHKIEHAFQASGIFPAAPSNMMKIMARADEFTSTDFATEATLSPSVAAEAMEQGYSGIVIIAPFACLPGRLIESIYGPWAHERKYPVISLENDGNLYPPNIMSKINIFSFNVQSFNKQDTADKKPAEKN</sequence>
<dbReference type="InterPro" id="IPR043129">
    <property type="entry name" value="ATPase_NBD"/>
</dbReference>
<organism evidence="2 3">
    <name type="scientific">Candidatus Raymondbacteria bacterium RIFOXYD12_FULL_49_13</name>
    <dbReference type="NCBI Taxonomy" id="1817890"/>
    <lineage>
        <taxon>Bacteria</taxon>
        <taxon>Raymondiibacteriota</taxon>
    </lineage>
</organism>
<evidence type="ECO:0000313" key="3">
    <source>
        <dbReference type="Proteomes" id="UP000179243"/>
    </source>
</evidence>
<feature type="domain" description="DUF2229" evidence="1">
    <location>
        <begin position="172"/>
        <end position="383"/>
    </location>
</feature>
<evidence type="ECO:0000259" key="1">
    <source>
        <dbReference type="Pfam" id="PF09989"/>
    </source>
</evidence>
<dbReference type="SUPFAM" id="SSF53067">
    <property type="entry name" value="Actin-like ATPase domain"/>
    <property type="match status" value="1"/>
</dbReference>
<comment type="caution">
    <text evidence="2">The sequence shown here is derived from an EMBL/GenBank/DDBJ whole genome shotgun (WGS) entry which is preliminary data.</text>
</comment>
<dbReference type="Proteomes" id="UP000179243">
    <property type="component" value="Unassembled WGS sequence"/>
</dbReference>
<accession>A0A1F7F6G5</accession>
<dbReference type="AlphaFoldDB" id="A0A1F7F6G5"/>
<dbReference type="InterPro" id="IPR018709">
    <property type="entry name" value="CoA_activase_DUF2229"/>
</dbReference>
<dbReference type="Pfam" id="PF09989">
    <property type="entry name" value="DUF2229"/>
    <property type="match status" value="1"/>
</dbReference>
<reference evidence="2 3" key="1">
    <citation type="journal article" date="2016" name="Nat. Commun.">
        <title>Thousands of microbial genomes shed light on interconnected biogeochemical processes in an aquifer system.</title>
        <authorList>
            <person name="Anantharaman K."/>
            <person name="Brown C.T."/>
            <person name="Hug L.A."/>
            <person name="Sharon I."/>
            <person name="Castelle C.J."/>
            <person name="Probst A.J."/>
            <person name="Thomas B.C."/>
            <person name="Singh A."/>
            <person name="Wilkins M.J."/>
            <person name="Karaoz U."/>
            <person name="Brodie E.L."/>
            <person name="Williams K.H."/>
            <person name="Hubbard S.S."/>
            <person name="Banfield J.F."/>
        </authorList>
    </citation>
    <scope>NUCLEOTIDE SEQUENCE [LARGE SCALE GENOMIC DNA]</scope>
</reference>
<dbReference type="PANTHER" id="PTHR32329">
    <property type="entry name" value="BIFUNCTIONAL PROTEIN [INCLUDES 2-HYDROXYACYL-COA DEHYDRATASE (N-TER) AND ITS ACTIVATOR DOMAIN (C_TERM)-RELATED"/>
    <property type="match status" value="1"/>
</dbReference>
<gene>
    <name evidence="2" type="ORF">A2519_16425</name>
</gene>
<evidence type="ECO:0000313" key="2">
    <source>
        <dbReference type="EMBL" id="OGK02264.1"/>
    </source>
</evidence>
<dbReference type="Gene3D" id="3.30.420.40">
    <property type="match status" value="1"/>
</dbReference>
<dbReference type="EMBL" id="MFYX01000110">
    <property type="protein sequence ID" value="OGK02264.1"/>
    <property type="molecule type" value="Genomic_DNA"/>
</dbReference>
<dbReference type="InterPro" id="IPR051805">
    <property type="entry name" value="Dehydratase_Activator_Redct"/>
</dbReference>